<dbReference type="GO" id="GO:0004658">
    <property type="term" value="F:propionyl-CoA carboxylase activity"/>
    <property type="evidence" value="ECO:0007669"/>
    <property type="project" value="UniProtKB-EC"/>
</dbReference>
<feature type="domain" description="CoA carboxyltransferase N-terminal" evidence="8">
    <location>
        <begin position="1"/>
        <end position="93"/>
    </location>
</feature>
<dbReference type="InterPro" id="IPR011763">
    <property type="entry name" value="COA_CT_C"/>
</dbReference>
<sequence>MGTTRGAVYSPAMTDFVFMVRDTSYLFITGPDIVKSVTNEVVDANSLGGSEVHMKKSGVCHVAFDNDIKALLGVRDLMKYVPSNNGLSDGFKRQLQVNTASKMESLEKEEEIGLLNTIIPLDSTKAYDMLSIIKAVIDDEIFFEIQPDFAKNIITLFSKIGNQNVGIVANQPKILAGCLDINASVKAARFIRFCDAFSIPLITFVDVPGFLPGTTQEYGGIIRHGSKLLYAYAEATTLKITIITRKAYGGAYDVMSSKHLRGDKNYAWPNAEIAVMGASGATKIIFRNLKQDEIKIAEQDYINKFANPMPAATRGYVDSIINPSKTRHIILQDLDFLKTKNVKNPLKKHGNIAL</sequence>
<evidence type="ECO:0000256" key="4">
    <source>
        <dbReference type="ARBA" id="ARBA00041138"/>
    </source>
</evidence>
<name>A0A177AU50_9BILA</name>
<comment type="catalytic activity">
    <reaction evidence="7">
        <text>propanoyl-CoA + hydrogencarbonate + ATP = (S)-methylmalonyl-CoA + ADP + phosphate + H(+)</text>
        <dbReference type="Rhea" id="RHEA:23720"/>
        <dbReference type="ChEBI" id="CHEBI:15378"/>
        <dbReference type="ChEBI" id="CHEBI:17544"/>
        <dbReference type="ChEBI" id="CHEBI:30616"/>
        <dbReference type="ChEBI" id="CHEBI:43474"/>
        <dbReference type="ChEBI" id="CHEBI:57327"/>
        <dbReference type="ChEBI" id="CHEBI:57392"/>
        <dbReference type="ChEBI" id="CHEBI:456216"/>
        <dbReference type="EC" id="6.4.1.3"/>
    </reaction>
    <physiologicalReaction direction="left-to-right" evidence="7">
        <dbReference type="Rhea" id="RHEA:23721"/>
    </physiologicalReaction>
</comment>
<dbReference type="OrthoDB" id="439921at2759"/>
<dbReference type="InterPro" id="IPR051047">
    <property type="entry name" value="AccD/PCCB"/>
</dbReference>
<evidence type="ECO:0000256" key="5">
    <source>
        <dbReference type="ARBA" id="ARBA00042797"/>
    </source>
</evidence>
<comment type="caution">
    <text evidence="10">The sequence shown here is derived from an EMBL/GenBank/DDBJ whole genome shotgun (WGS) entry which is preliminary data.</text>
</comment>
<dbReference type="PROSITE" id="PS50980">
    <property type="entry name" value="COA_CT_NTER"/>
    <property type="match status" value="1"/>
</dbReference>
<gene>
    <name evidence="10" type="ORF">A3Q56_06762</name>
</gene>
<comment type="catalytic activity">
    <reaction evidence="6">
        <text>butanoyl-CoA + hydrogencarbonate + ATP = (2S)-ethylmalonyl-CoA + ADP + phosphate + H(+)</text>
        <dbReference type="Rhea" id="RHEA:59520"/>
        <dbReference type="ChEBI" id="CHEBI:15378"/>
        <dbReference type="ChEBI" id="CHEBI:17544"/>
        <dbReference type="ChEBI" id="CHEBI:30616"/>
        <dbReference type="ChEBI" id="CHEBI:43474"/>
        <dbReference type="ChEBI" id="CHEBI:57371"/>
        <dbReference type="ChEBI" id="CHEBI:60909"/>
        <dbReference type="ChEBI" id="CHEBI:456216"/>
    </reaction>
    <physiologicalReaction direction="left-to-right" evidence="6">
        <dbReference type="Rhea" id="RHEA:59521"/>
    </physiologicalReaction>
</comment>
<dbReference type="GO" id="GO:0005739">
    <property type="term" value="C:mitochondrion"/>
    <property type="evidence" value="ECO:0007669"/>
    <property type="project" value="TreeGrafter"/>
</dbReference>
<dbReference type="FunFam" id="3.90.226.10:FF:000017">
    <property type="entry name" value="Propionyl-CoA carboxylase subunit beta 5"/>
    <property type="match status" value="1"/>
</dbReference>
<dbReference type="InterPro" id="IPR034733">
    <property type="entry name" value="AcCoA_carboxyl_beta"/>
</dbReference>
<dbReference type="AlphaFoldDB" id="A0A177AU50"/>
<reference evidence="10 11" key="1">
    <citation type="submission" date="2016-04" db="EMBL/GenBank/DDBJ databases">
        <title>The genome of Intoshia linei affirms orthonectids as highly simplified spiralians.</title>
        <authorList>
            <person name="Mikhailov K.V."/>
            <person name="Slusarev G.S."/>
            <person name="Nikitin M.A."/>
            <person name="Logacheva M.D."/>
            <person name="Penin A."/>
            <person name="Aleoshin V."/>
            <person name="Panchin Y.V."/>
        </authorList>
    </citation>
    <scope>NUCLEOTIDE SEQUENCE [LARGE SCALE GENOMIC DNA]</scope>
    <source>
        <strain evidence="10">Intl2013</strain>
        <tissue evidence="10">Whole animal</tissue>
    </source>
</reference>
<evidence type="ECO:0000256" key="6">
    <source>
        <dbReference type="ARBA" id="ARBA00048208"/>
    </source>
</evidence>
<evidence type="ECO:0000259" key="8">
    <source>
        <dbReference type="PROSITE" id="PS50980"/>
    </source>
</evidence>
<evidence type="ECO:0000256" key="7">
    <source>
        <dbReference type="ARBA" id="ARBA00049495"/>
    </source>
</evidence>
<protein>
    <recommendedName>
        <fullName evidence="4">Propionyl-CoA carboxylase beta chain, mitochondrial</fullName>
        <ecNumber evidence="2">6.4.1.3</ecNumber>
    </recommendedName>
    <alternativeName>
        <fullName evidence="5">Propanoyl-CoA:carbon dioxide ligase subunit beta</fullName>
    </alternativeName>
</protein>
<organism evidence="10 11">
    <name type="scientific">Intoshia linei</name>
    <dbReference type="NCBI Taxonomy" id="1819745"/>
    <lineage>
        <taxon>Eukaryota</taxon>
        <taxon>Metazoa</taxon>
        <taxon>Spiralia</taxon>
        <taxon>Lophotrochozoa</taxon>
        <taxon>Mesozoa</taxon>
        <taxon>Orthonectida</taxon>
        <taxon>Rhopaluridae</taxon>
        <taxon>Intoshia</taxon>
    </lineage>
</organism>
<dbReference type="SUPFAM" id="SSF52096">
    <property type="entry name" value="ClpP/crotonase"/>
    <property type="match status" value="2"/>
</dbReference>
<dbReference type="Gene3D" id="3.90.226.10">
    <property type="entry name" value="2-enoyl-CoA Hydratase, Chain A, domain 1"/>
    <property type="match status" value="2"/>
</dbReference>
<dbReference type="InterPro" id="IPR029045">
    <property type="entry name" value="ClpP/crotonase-like_dom_sf"/>
</dbReference>
<comment type="pathway">
    <text evidence="1">Metabolic intermediate metabolism; propanoyl-CoA degradation; succinyl-CoA from propanoyl-CoA: step 1/3.</text>
</comment>
<dbReference type="InterPro" id="IPR011762">
    <property type="entry name" value="COA_CT_N"/>
</dbReference>
<evidence type="ECO:0000313" key="11">
    <source>
        <dbReference type="Proteomes" id="UP000078046"/>
    </source>
</evidence>
<proteinExistence type="predicted"/>
<dbReference type="Proteomes" id="UP000078046">
    <property type="component" value="Unassembled WGS sequence"/>
</dbReference>
<dbReference type="EC" id="6.4.1.3" evidence="2"/>
<evidence type="ECO:0000256" key="2">
    <source>
        <dbReference type="ARBA" id="ARBA00013050"/>
    </source>
</evidence>
<comment type="subunit">
    <text evidence="3">The holoenzyme is a dodecamer composed of 6 PCCA/alpha subunits and 6 PCCB/beta subunits.</text>
</comment>
<evidence type="ECO:0000313" key="10">
    <source>
        <dbReference type="EMBL" id="OAF65515.1"/>
    </source>
</evidence>
<keyword evidence="11" id="KW-1185">Reference proteome</keyword>
<dbReference type="PANTHER" id="PTHR43842">
    <property type="entry name" value="PROPIONYL-COA CARBOXYLASE BETA CHAIN"/>
    <property type="match status" value="1"/>
</dbReference>
<dbReference type="Pfam" id="PF01039">
    <property type="entry name" value="Carboxyl_trans"/>
    <property type="match status" value="1"/>
</dbReference>
<evidence type="ECO:0000256" key="3">
    <source>
        <dbReference type="ARBA" id="ARBA00038567"/>
    </source>
</evidence>
<evidence type="ECO:0000259" key="9">
    <source>
        <dbReference type="PROSITE" id="PS50989"/>
    </source>
</evidence>
<feature type="domain" description="CoA carboxyltransferase C-terminal" evidence="9">
    <location>
        <begin position="105"/>
        <end position="336"/>
    </location>
</feature>
<dbReference type="PROSITE" id="PS50989">
    <property type="entry name" value="COA_CT_CTER"/>
    <property type="match status" value="1"/>
</dbReference>
<dbReference type="PANTHER" id="PTHR43842:SF2">
    <property type="entry name" value="PROPIONYL-COA CARBOXYLASE BETA CHAIN, MITOCHONDRIAL"/>
    <property type="match status" value="1"/>
</dbReference>
<dbReference type="EMBL" id="LWCA01001258">
    <property type="protein sequence ID" value="OAF65515.1"/>
    <property type="molecule type" value="Genomic_DNA"/>
</dbReference>
<accession>A0A177AU50</accession>
<evidence type="ECO:0000256" key="1">
    <source>
        <dbReference type="ARBA" id="ARBA00005060"/>
    </source>
</evidence>